<feature type="transmembrane region" description="Helical" evidence="1">
    <location>
        <begin position="122"/>
        <end position="141"/>
    </location>
</feature>
<evidence type="ECO:0000256" key="1">
    <source>
        <dbReference type="SAM" id="Phobius"/>
    </source>
</evidence>
<feature type="transmembrane region" description="Helical" evidence="1">
    <location>
        <begin position="188"/>
        <end position="209"/>
    </location>
</feature>
<keyword evidence="1" id="KW-0472">Membrane</keyword>
<organism evidence="2 3">
    <name type="scientific">Phytohabitans houttuyneae</name>
    <dbReference type="NCBI Taxonomy" id="1076126"/>
    <lineage>
        <taxon>Bacteria</taxon>
        <taxon>Bacillati</taxon>
        <taxon>Actinomycetota</taxon>
        <taxon>Actinomycetes</taxon>
        <taxon>Micromonosporales</taxon>
        <taxon>Micromonosporaceae</taxon>
    </lineage>
</organism>
<keyword evidence="3" id="KW-1185">Reference proteome</keyword>
<dbReference type="Proteomes" id="UP000482800">
    <property type="component" value="Unassembled WGS sequence"/>
</dbReference>
<reference evidence="2 3" key="1">
    <citation type="submission" date="2020-03" db="EMBL/GenBank/DDBJ databases">
        <title>Whole genome shotgun sequence of Phytohabitans houttuyneae NBRC 108639.</title>
        <authorList>
            <person name="Komaki H."/>
            <person name="Tamura T."/>
        </authorList>
    </citation>
    <scope>NUCLEOTIDE SEQUENCE [LARGE SCALE GENOMIC DNA]</scope>
    <source>
        <strain evidence="2 3">NBRC 108639</strain>
    </source>
</reference>
<accession>A0A6V8KB89</accession>
<reference evidence="2 3" key="2">
    <citation type="submission" date="2020-03" db="EMBL/GenBank/DDBJ databases">
        <authorList>
            <person name="Ichikawa N."/>
            <person name="Kimura A."/>
            <person name="Kitahashi Y."/>
            <person name="Uohara A."/>
        </authorList>
    </citation>
    <scope>NUCLEOTIDE SEQUENCE [LARGE SCALE GENOMIC DNA]</scope>
    <source>
        <strain evidence="2 3">NBRC 108639</strain>
    </source>
</reference>
<proteinExistence type="predicted"/>
<dbReference type="AlphaFoldDB" id="A0A6V8KB89"/>
<evidence type="ECO:0000313" key="2">
    <source>
        <dbReference type="EMBL" id="GFJ81024.1"/>
    </source>
</evidence>
<keyword evidence="1" id="KW-0812">Transmembrane</keyword>
<sequence>MTATVRWRSLPTSPLWRPKRLQELRAACVQLKTHFLDLGGTTVSTPGLRTVIQADGDVLCFFDEERTRDDDALWRQHIAAVKECTGGLAAAITSVEALLRGATVVGALAASVLFCLFWQRPWAVLIGLAAACAGLGAAWAGRVTRQALAARNQRHASVIGRVASLVTLALVATAATVLGIDVLALRDLIIAAAALVPAILGSWLFQWLARRGLGIIGM</sequence>
<dbReference type="EMBL" id="BLPF01000002">
    <property type="protein sequence ID" value="GFJ81024.1"/>
    <property type="molecule type" value="Genomic_DNA"/>
</dbReference>
<feature type="transmembrane region" description="Helical" evidence="1">
    <location>
        <begin position="97"/>
        <end position="116"/>
    </location>
</feature>
<gene>
    <name evidence="2" type="ORF">Phou_052040</name>
</gene>
<comment type="caution">
    <text evidence="2">The sequence shown here is derived from an EMBL/GenBank/DDBJ whole genome shotgun (WGS) entry which is preliminary data.</text>
</comment>
<evidence type="ECO:0000313" key="3">
    <source>
        <dbReference type="Proteomes" id="UP000482800"/>
    </source>
</evidence>
<feature type="transmembrane region" description="Helical" evidence="1">
    <location>
        <begin position="162"/>
        <end position="182"/>
    </location>
</feature>
<name>A0A6V8KB89_9ACTN</name>
<keyword evidence="1" id="KW-1133">Transmembrane helix</keyword>
<protein>
    <submittedName>
        <fullName evidence="2">Uncharacterized protein</fullName>
    </submittedName>
</protein>